<evidence type="ECO:0000313" key="3">
    <source>
        <dbReference type="Proteomes" id="UP000811844"/>
    </source>
</evidence>
<gene>
    <name evidence="2" type="ORF">G3R48_16595</name>
</gene>
<reference evidence="2 3" key="1">
    <citation type="submission" date="2020-02" db="EMBL/GenBank/DDBJ databases">
        <title>Shewanella WXL01 sp. nov., a marine bacterium isolated from green algae in Luhuitou Fringing Reef (Northern South China Sea).</title>
        <authorList>
            <person name="Wang X."/>
        </authorList>
    </citation>
    <scope>NUCLEOTIDE SEQUENCE [LARGE SCALE GENOMIC DNA]</scope>
    <source>
        <strain evidence="2 3">MCCC 1A01895</strain>
    </source>
</reference>
<protein>
    <recommendedName>
        <fullName evidence="1">Multi-ubiquitin domain-containing protein</fullName>
    </recommendedName>
</protein>
<evidence type="ECO:0000313" key="2">
    <source>
        <dbReference type="EMBL" id="MBR9729590.1"/>
    </source>
</evidence>
<dbReference type="Pfam" id="PF14452">
    <property type="entry name" value="Multi_ubiq"/>
    <property type="match status" value="1"/>
</dbReference>
<dbReference type="RefSeq" id="WP_153666210.1">
    <property type="nucleotide sequence ID" value="NZ_JAAIKR010000025.1"/>
</dbReference>
<dbReference type="InterPro" id="IPR027802">
    <property type="entry name" value="Multi-ubiquitin_dom"/>
</dbReference>
<dbReference type="EMBL" id="JAAIKR010000025">
    <property type="protein sequence ID" value="MBR9729590.1"/>
    <property type="molecule type" value="Genomic_DNA"/>
</dbReference>
<dbReference type="InterPro" id="IPR025701">
    <property type="entry name" value="UBQ-conjugat_E2_E"/>
</dbReference>
<proteinExistence type="predicted"/>
<evidence type="ECO:0000259" key="1">
    <source>
        <dbReference type="Pfam" id="PF14452"/>
    </source>
</evidence>
<name>A0ABS5I8H1_9GAMM</name>
<comment type="caution">
    <text evidence="2">The sequence shown here is derived from an EMBL/GenBank/DDBJ whole genome shotgun (WGS) entry which is preliminary data.</text>
</comment>
<dbReference type="Pfam" id="PF14462">
    <property type="entry name" value="Prok-E2_E"/>
    <property type="match status" value="1"/>
</dbReference>
<accession>A0ABS5I8H1</accession>
<feature type="domain" description="Multi-ubiquitin" evidence="1">
    <location>
        <begin position="168"/>
        <end position="232"/>
    </location>
</feature>
<organism evidence="2 3">
    <name type="scientific">Shewanella intestini</name>
    <dbReference type="NCBI Taxonomy" id="2017544"/>
    <lineage>
        <taxon>Bacteria</taxon>
        <taxon>Pseudomonadati</taxon>
        <taxon>Pseudomonadota</taxon>
        <taxon>Gammaproteobacteria</taxon>
        <taxon>Alteromonadales</taxon>
        <taxon>Shewanellaceae</taxon>
        <taxon>Shewanella</taxon>
    </lineage>
</organism>
<dbReference type="Proteomes" id="UP000811844">
    <property type="component" value="Unassembled WGS sequence"/>
</dbReference>
<sequence length="373" mass="42649">MIYLNGKNIDLKAGMYRGSQLLEHTQISEDERLFLDLKGDVDIPIAEDNLIQIQGNEVFSVGNSNIPDCPNLVNSHSININGSEIIEMSKSKLCGSALKKLLHDDISNKVLYLELDDAPDYLLSDDDCLIISKFSKFLLVNQSNSDSDIPDLEDCACGHNQPDKHQKYKIKIDKTKYKVECPRLTGREILALAGYDESRYLYQKFAGGERRQIELNEKVDFTEPGIERFHTMRCEHQEGLQQSRKHFTLSEEDVEFLNSLNLDWECVTENGIKRVVIRSFPLPDGYNLSCVDVNMQISNSYPTTQIDMAYFFPAISRADNKPIRALAQDVFDGKSWQRWSRHRTASNPWQPGVDSVATHVAYIQSWFTQELLK</sequence>
<keyword evidence="3" id="KW-1185">Reference proteome</keyword>